<dbReference type="PROSITE" id="PS51257">
    <property type="entry name" value="PROKAR_LIPOPROTEIN"/>
    <property type="match status" value="1"/>
</dbReference>
<reference evidence="3" key="1">
    <citation type="journal article" date="2014" name="Int. J. Syst. Evol. Microbiol.">
        <title>Complete genome sequence of Corynebacterium casei LMG S-19264T (=DSM 44701T), isolated from a smear-ripened cheese.</title>
        <authorList>
            <consortium name="US DOE Joint Genome Institute (JGI-PGF)"/>
            <person name="Walter F."/>
            <person name="Albersmeier A."/>
            <person name="Kalinowski J."/>
            <person name="Ruckert C."/>
        </authorList>
    </citation>
    <scope>NUCLEOTIDE SEQUENCE</scope>
    <source>
        <strain evidence="3">CGMCC 4.3508</strain>
    </source>
</reference>
<feature type="signal peptide" evidence="2">
    <location>
        <begin position="1"/>
        <end position="23"/>
    </location>
</feature>
<comment type="caution">
    <text evidence="3">The sequence shown here is derived from an EMBL/GenBank/DDBJ whole genome shotgun (WGS) entry which is preliminary data.</text>
</comment>
<evidence type="ECO:0000256" key="2">
    <source>
        <dbReference type="SAM" id="SignalP"/>
    </source>
</evidence>
<feature type="region of interest" description="Disordered" evidence="1">
    <location>
        <begin position="35"/>
        <end position="57"/>
    </location>
</feature>
<dbReference type="Proteomes" id="UP000638263">
    <property type="component" value="Unassembled WGS sequence"/>
</dbReference>
<protein>
    <submittedName>
        <fullName evidence="3">Lipoprotein LppU</fullName>
    </submittedName>
</protein>
<accession>A0A917VNQ8</accession>
<evidence type="ECO:0000256" key="1">
    <source>
        <dbReference type="SAM" id="MobiDB-lite"/>
    </source>
</evidence>
<evidence type="ECO:0000313" key="3">
    <source>
        <dbReference type="EMBL" id="GGK99630.1"/>
    </source>
</evidence>
<keyword evidence="2" id="KW-0732">Signal</keyword>
<reference evidence="3" key="2">
    <citation type="submission" date="2020-09" db="EMBL/GenBank/DDBJ databases">
        <authorList>
            <person name="Sun Q."/>
            <person name="Zhou Y."/>
        </authorList>
    </citation>
    <scope>NUCLEOTIDE SEQUENCE</scope>
    <source>
        <strain evidence="3">CGMCC 4.3508</strain>
    </source>
</reference>
<dbReference type="RefSeq" id="WP_062996955.1">
    <property type="nucleotide sequence ID" value="NZ_BMMH01000002.1"/>
</dbReference>
<dbReference type="AlphaFoldDB" id="A0A917VNQ8"/>
<keyword evidence="4" id="KW-1185">Reference proteome</keyword>
<keyword evidence="3" id="KW-0449">Lipoprotein</keyword>
<dbReference type="EMBL" id="BMMH01000002">
    <property type="protein sequence ID" value="GGK99630.1"/>
    <property type="molecule type" value="Genomic_DNA"/>
</dbReference>
<name>A0A917VNQ8_9NOCA</name>
<organism evidence="3 4">
    <name type="scientific">Nocardia jinanensis</name>
    <dbReference type="NCBI Taxonomy" id="382504"/>
    <lineage>
        <taxon>Bacteria</taxon>
        <taxon>Bacillati</taxon>
        <taxon>Actinomycetota</taxon>
        <taxon>Actinomycetes</taxon>
        <taxon>Mycobacteriales</taxon>
        <taxon>Nocardiaceae</taxon>
        <taxon>Nocardia</taxon>
    </lineage>
</organism>
<feature type="chain" id="PRO_5037778365" evidence="2">
    <location>
        <begin position="24"/>
        <end position="196"/>
    </location>
</feature>
<evidence type="ECO:0000313" key="4">
    <source>
        <dbReference type="Proteomes" id="UP000638263"/>
    </source>
</evidence>
<proteinExistence type="predicted"/>
<sequence length="196" mass="20200">MSRRLPVFRIPGVMAGLAVLSCAVLTLSGCTGGEDSVQGSPVTPAATVPGQNGADEGGDVDFDAAIGDCVALSGTMMDAEIDHAPCGSENSNYKVVAKAPTQDGCASDVDQTYYVTLAGQEQGALCLDIDWVEGQCMTIPTGSDSPSHSPCTPGKPDTVHVVKILTGTTDEAGCPDEATSYYTYDERQLVTCVAEV</sequence>
<gene>
    <name evidence="3" type="ORF">GCM10011588_12890</name>
</gene>